<dbReference type="Gene3D" id="3.40.50.10350">
    <property type="entry name" value="Glycerate kinase, domain 1"/>
    <property type="match status" value="1"/>
</dbReference>
<proteinExistence type="inferred from homology"/>
<evidence type="ECO:0000313" key="6">
    <source>
        <dbReference type="Proteomes" id="UP001644719"/>
    </source>
</evidence>
<dbReference type="PANTHER" id="PTHR21599">
    <property type="entry name" value="GLYCERATE KINASE"/>
    <property type="match status" value="1"/>
</dbReference>
<name>A0ABX2H7G8_9FIRM</name>
<dbReference type="EMBL" id="JAAITS010000033">
    <property type="protein sequence ID" value="NSG86146.1"/>
    <property type="molecule type" value="Genomic_DNA"/>
</dbReference>
<protein>
    <submittedName>
        <fullName evidence="5">Glycerate kinase</fullName>
    </submittedName>
</protein>
<gene>
    <name evidence="5" type="ORF">G5B17_12170</name>
</gene>
<dbReference type="RefSeq" id="WP_173769955.1">
    <property type="nucleotide sequence ID" value="NZ_JAAITS010000033.1"/>
</dbReference>
<dbReference type="Gene3D" id="3.90.1510.10">
    <property type="entry name" value="Glycerate kinase, domain 2"/>
    <property type="match status" value="1"/>
</dbReference>
<evidence type="ECO:0000256" key="3">
    <source>
        <dbReference type="ARBA" id="ARBA00022777"/>
    </source>
</evidence>
<evidence type="ECO:0000256" key="1">
    <source>
        <dbReference type="ARBA" id="ARBA00006284"/>
    </source>
</evidence>
<dbReference type="SUPFAM" id="SSF110738">
    <property type="entry name" value="Glycerate kinase I"/>
    <property type="match status" value="1"/>
</dbReference>
<reference evidence="5 6" key="1">
    <citation type="journal article" date="2020" name="Cell Host Microbe">
        <title>Functional and Genomic Variation between Human-Derived Isolates of Lachnospiraceae Reveals Inter- and Intra-Species Diversity.</title>
        <authorList>
            <person name="Sorbara M.T."/>
            <person name="Littmann E.R."/>
            <person name="Fontana E."/>
            <person name="Moody T.U."/>
            <person name="Kohout C.E."/>
            <person name="Gjonbalaj M."/>
            <person name="Eaton V."/>
            <person name="Seok R."/>
            <person name="Leiner I.M."/>
            <person name="Pamer E.G."/>
        </authorList>
    </citation>
    <scope>NUCLEOTIDE SEQUENCE [LARGE SCALE GENOMIC DNA]</scope>
    <source>
        <strain evidence="5 6">MSK.17.74</strain>
    </source>
</reference>
<keyword evidence="2 4" id="KW-0808">Transferase</keyword>
<evidence type="ECO:0000256" key="4">
    <source>
        <dbReference type="PIRNR" id="PIRNR006078"/>
    </source>
</evidence>
<comment type="caution">
    <text evidence="5">The sequence shown here is derived from an EMBL/GenBank/DDBJ whole genome shotgun (WGS) entry which is preliminary data.</text>
</comment>
<dbReference type="Pfam" id="PF02595">
    <property type="entry name" value="Gly_kinase"/>
    <property type="match status" value="1"/>
</dbReference>
<evidence type="ECO:0000256" key="2">
    <source>
        <dbReference type="ARBA" id="ARBA00022679"/>
    </source>
</evidence>
<comment type="similarity">
    <text evidence="1 4">Belongs to the glycerate kinase type-1 family.</text>
</comment>
<dbReference type="InterPro" id="IPR018197">
    <property type="entry name" value="Glycerate_kinase_RE-like"/>
</dbReference>
<dbReference type="PANTHER" id="PTHR21599:SF0">
    <property type="entry name" value="GLYCERATE KINASE"/>
    <property type="match status" value="1"/>
</dbReference>
<evidence type="ECO:0000313" key="5">
    <source>
        <dbReference type="EMBL" id="NSG86146.1"/>
    </source>
</evidence>
<dbReference type="InterPro" id="IPR004381">
    <property type="entry name" value="Glycerate_kinase"/>
</dbReference>
<organism evidence="5 6">
    <name type="scientific">Blautia faecis</name>
    <dbReference type="NCBI Taxonomy" id="871665"/>
    <lineage>
        <taxon>Bacteria</taxon>
        <taxon>Bacillati</taxon>
        <taxon>Bacillota</taxon>
        <taxon>Clostridia</taxon>
        <taxon>Lachnospirales</taxon>
        <taxon>Lachnospiraceae</taxon>
        <taxon>Blautia</taxon>
    </lineage>
</organism>
<keyword evidence="6" id="KW-1185">Reference proteome</keyword>
<dbReference type="GO" id="GO:0016301">
    <property type="term" value="F:kinase activity"/>
    <property type="evidence" value="ECO:0007669"/>
    <property type="project" value="UniProtKB-KW"/>
</dbReference>
<dbReference type="InterPro" id="IPR036129">
    <property type="entry name" value="Glycerate_kinase_sf"/>
</dbReference>
<keyword evidence="3 4" id="KW-0418">Kinase</keyword>
<dbReference type="PIRSF" id="PIRSF006078">
    <property type="entry name" value="GlxK"/>
    <property type="match status" value="1"/>
</dbReference>
<sequence>MKITIAIDSFKGSLSSVEAGCAVRDGILSCYADAEIHISPLADGGEGFTKALIYGVGGKLHSVEVTGPLGKKVNAEFGILNDGVTAVIEIAEAAGITLIPKEKLNPLITTTYGVGEIIKVALKKGCRKFWIGVGGSATNDGGLGMLQALGAECIAENGLQVAYGAYGLKQLKHMTVEKFMPELKECEFSIICDVGNTLTGKNGSSYVYARQKGASDAEIRQMDVWMQNYVEIAKKINPLADENYPGCGAAGGLEFCFLTFLNAKLMPGAEFILRKTRLEEYIKNSDLVITGEGCLDGQTVMGKAPIGVARFAKKYKKPVIAFSGCVKDGAQACNEYGIDAYFPILRSIVSYEEAMDKQNAAISLQRTCEQVFRLIKMKIAD</sequence>
<dbReference type="NCBIfam" id="TIGR00045">
    <property type="entry name" value="glycerate kinase"/>
    <property type="match status" value="1"/>
</dbReference>
<dbReference type="InterPro" id="IPR018193">
    <property type="entry name" value="Glyc_kinase_flavodox-like_fold"/>
</dbReference>
<accession>A0ABX2H7G8</accession>
<dbReference type="Proteomes" id="UP001644719">
    <property type="component" value="Unassembled WGS sequence"/>
</dbReference>